<accession>A0A1B7LHI0</accession>
<dbReference type="STRING" id="1838280.A6M21_04425"/>
<name>A0A1B7LHI0_9FIRM</name>
<feature type="domain" description="NurA" evidence="2">
    <location>
        <begin position="59"/>
        <end position="343"/>
    </location>
</feature>
<dbReference type="InterPro" id="IPR018977">
    <property type="entry name" value="NurA_domain"/>
</dbReference>
<protein>
    <recommendedName>
        <fullName evidence="2">NurA domain-containing protein</fullName>
    </recommendedName>
</protein>
<dbReference type="EMBL" id="LYVF01000047">
    <property type="protein sequence ID" value="OAT85749.1"/>
    <property type="molecule type" value="Genomic_DNA"/>
</dbReference>
<evidence type="ECO:0000256" key="1">
    <source>
        <dbReference type="SAM" id="MobiDB-lite"/>
    </source>
</evidence>
<dbReference type="SMART" id="SM00933">
    <property type="entry name" value="NurA"/>
    <property type="match status" value="1"/>
</dbReference>
<evidence type="ECO:0000313" key="4">
    <source>
        <dbReference type="Proteomes" id="UP000078532"/>
    </source>
</evidence>
<proteinExistence type="predicted"/>
<dbReference type="Proteomes" id="UP000078532">
    <property type="component" value="Unassembled WGS sequence"/>
</dbReference>
<dbReference type="RefSeq" id="WP_066666489.1">
    <property type="nucleotide sequence ID" value="NZ_LYVF01000047.1"/>
</dbReference>
<dbReference type="OrthoDB" id="2986419at2"/>
<reference evidence="3 4" key="1">
    <citation type="submission" date="2016-04" db="EMBL/GenBank/DDBJ databases">
        <authorList>
            <person name="Evans L.H."/>
            <person name="Alamgir A."/>
            <person name="Owens N."/>
            <person name="Weber N.D."/>
            <person name="Virtaneva K."/>
            <person name="Barbian K."/>
            <person name="Babar A."/>
            <person name="Rosenke K."/>
        </authorList>
    </citation>
    <scope>NUCLEOTIDE SEQUENCE [LARGE SCALE GENOMIC DNA]</scope>
    <source>
        <strain evidence="3 4">LMa1</strain>
    </source>
</reference>
<evidence type="ECO:0000259" key="2">
    <source>
        <dbReference type="SMART" id="SM00933"/>
    </source>
</evidence>
<organism evidence="3 4">
    <name type="scientific">Desulfotomaculum copahuensis</name>
    <dbReference type="NCBI Taxonomy" id="1838280"/>
    <lineage>
        <taxon>Bacteria</taxon>
        <taxon>Bacillati</taxon>
        <taxon>Bacillota</taxon>
        <taxon>Clostridia</taxon>
        <taxon>Eubacteriales</taxon>
        <taxon>Desulfotomaculaceae</taxon>
        <taxon>Desulfotomaculum</taxon>
    </lineage>
</organism>
<dbReference type="AlphaFoldDB" id="A0A1B7LHI0"/>
<feature type="region of interest" description="Disordered" evidence="1">
    <location>
        <begin position="205"/>
        <end position="239"/>
    </location>
</feature>
<dbReference type="Pfam" id="PF09376">
    <property type="entry name" value="NurA"/>
    <property type="match status" value="1"/>
</dbReference>
<gene>
    <name evidence="3" type="ORF">A6M21_04425</name>
</gene>
<sequence>MLLDENLVRELARLEESLTAGGRLPGRKALRRRLAERAGRLEPLSPMSPPEITAWFAGGSLAAVDGSVNSLGGAFPYVVEFFQALCLTSHGERAVTAEVFSPAVSGSLARVRELAAAEGLPGEMALRLLCNRRLSALELQAAQKVVREYRPRLMLFDGGFMRYLRHAPAEWESYCALAVERDVLSVGVIEEVESFHLAQAAGLEADDSSPDGVHSRSGVTAPRSRTEIMPDGNGRPSGAVAIRRRTTAGTAAGRPGIYDRELLFGLLEPGECLFTHPQVEVKNAGLYTVFARLSRHPQAVAVDFLCAQAGVAKEVMRYLYTITPAGSRGIPLFLDLVDAEVRLSHRDVRLLAGAGLDPAVRECFFTAQRQRRDY</sequence>
<comment type="caution">
    <text evidence="3">The sequence shown here is derived from an EMBL/GenBank/DDBJ whole genome shotgun (WGS) entry which is preliminary data.</text>
</comment>
<evidence type="ECO:0000313" key="3">
    <source>
        <dbReference type="EMBL" id="OAT85749.1"/>
    </source>
</evidence>
<keyword evidence="4" id="KW-1185">Reference proteome</keyword>